<dbReference type="InterPro" id="IPR052102">
    <property type="entry name" value="Enkurin_domain-protein"/>
</dbReference>
<evidence type="ECO:0000313" key="8">
    <source>
        <dbReference type="EMBL" id="TPP49964.1"/>
    </source>
</evidence>
<proteinExistence type="predicted"/>
<dbReference type="VEuPathDB" id="TriTrypDB:LdBPK_200290.1"/>
<evidence type="ECO:0000256" key="5">
    <source>
        <dbReference type="ARBA" id="ARBA00023273"/>
    </source>
</evidence>
<gene>
    <name evidence="8" type="ORF">CGC21_29650</name>
</gene>
<feature type="region of interest" description="Disordered" evidence="6">
    <location>
        <begin position="331"/>
        <end position="405"/>
    </location>
</feature>
<dbReference type="Proteomes" id="UP000318447">
    <property type="component" value="Unassembled WGS sequence"/>
</dbReference>
<feature type="domain" description="Enkurin" evidence="7">
    <location>
        <begin position="463"/>
        <end position="559"/>
    </location>
</feature>
<organism evidence="8 9">
    <name type="scientific">Leishmania donovani</name>
    <dbReference type="NCBI Taxonomy" id="5661"/>
    <lineage>
        <taxon>Eukaryota</taxon>
        <taxon>Discoba</taxon>
        <taxon>Euglenozoa</taxon>
        <taxon>Kinetoplastea</taxon>
        <taxon>Metakinetoplastina</taxon>
        <taxon>Trypanosomatida</taxon>
        <taxon>Trypanosomatidae</taxon>
        <taxon>Leishmaniinae</taxon>
        <taxon>Leishmania</taxon>
    </lineage>
</organism>
<comment type="caution">
    <text evidence="8">The sequence shown here is derived from an EMBL/GenBank/DDBJ whole genome shotgun (WGS) entry which is preliminary data.</text>
</comment>
<feature type="compositionally biased region" description="Low complexity" evidence="6">
    <location>
        <begin position="386"/>
        <end position="397"/>
    </location>
</feature>
<dbReference type="InterPro" id="IPR027012">
    <property type="entry name" value="Enkurin_dom"/>
</dbReference>
<name>A0A504XNL7_LEIDO</name>
<dbReference type="PANTHER" id="PTHR21490:SF0">
    <property type="entry name" value="ENKURIN"/>
    <property type="match status" value="1"/>
</dbReference>
<dbReference type="VEuPathDB" id="TriTrypDB:LdCL_200007700"/>
<protein>
    <submittedName>
        <fullName evidence="8">Calmodulin-binding family protein</fullName>
    </submittedName>
</protein>
<dbReference type="VEuPathDB" id="TriTrypDB:LdCL_200007800"/>
<dbReference type="GO" id="GO:0005516">
    <property type="term" value="F:calmodulin binding"/>
    <property type="evidence" value="ECO:0007669"/>
    <property type="project" value="TreeGrafter"/>
</dbReference>
<sequence>MDGACLSSTSILASAVGFLEVLDPSPLSSEKAPLVSRSLSISHVVADAAPRALSPRDVSQLQRFKDSFKGSATAADYVANDLLRTTGSVEVAKAVLQFCAQVGLTIPRSTLQDLVHRLKNEEASFARSVYQEFAFEVNLEALHESSLISSRCFFTSVPHDKEISSFADYHDGPIFDALAFVDQAISFNVADHFLIVCSIQFQHLNFLLSLYLRLLLSGMKEVVATVKRPEFKMSGESIFGLYAKSASEQKVLSKSESPYTGVYDKHMAEPEKPSYSTFFEKGKEYDGTNVRFFKQREAVIGKNVGDSIDPQKYLKKGDGIRYIVPAAHEEKMYRKPPVDNSTPFSQGGRSGDGDSALAGVQYNADGNPVSDGNGSLDAGRSGQDPSGAQGSANNGAAHGYGSGDYRGDGRGGGAFSRDATKNFVTSNIVEISNMVPKRRKMQAPLPTSRKSFGETPAYMSRVKREIAEEKAFVESLQEAKAQRQQQAHAKYIYLLPREEHDKLVQSMRRRNDECIYELQRMPLSKDTAGMRKRKTELEKTVADIEVALKKLDRDALFIYKDDPVNGQWCKEAALKEAQKYAAHSH</sequence>
<dbReference type="VEuPathDB" id="TriTrypDB:LDHU3_20.0320"/>
<dbReference type="GO" id="GO:0005856">
    <property type="term" value="C:cytoskeleton"/>
    <property type="evidence" value="ECO:0007669"/>
    <property type="project" value="UniProtKB-SubCell"/>
</dbReference>
<evidence type="ECO:0000256" key="1">
    <source>
        <dbReference type="ARBA" id="ARBA00004138"/>
    </source>
</evidence>
<keyword evidence="4" id="KW-0206">Cytoskeleton</keyword>
<evidence type="ECO:0000256" key="3">
    <source>
        <dbReference type="ARBA" id="ARBA00022490"/>
    </source>
</evidence>
<reference evidence="9" key="1">
    <citation type="submission" date="2019-02" db="EMBL/GenBank/DDBJ databases">
        <title>FDA dAtabase for Regulatory Grade micrObial Sequences (FDA-ARGOS): Supporting development and validation of Infectious Disease Dx tests.</title>
        <authorList>
            <person name="Duncan R."/>
            <person name="Fisher C."/>
            <person name="Tallon L."/>
            <person name="Sadzewicz L."/>
            <person name="Sengamalay N."/>
            <person name="Ott S."/>
            <person name="Godinez A."/>
            <person name="Nagaraj S."/>
            <person name="Vavikolanu K."/>
            <person name="Nadendla S."/>
            <person name="Aluvathingal J."/>
            <person name="Sichtig H."/>
        </authorList>
    </citation>
    <scope>NUCLEOTIDE SEQUENCE [LARGE SCALE GENOMIC DNA]</scope>
    <source>
        <strain evidence="9">FDAARGOS_361</strain>
    </source>
</reference>
<keyword evidence="3" id="KW-0963">Cytoplasm</keyword>
<dbReference type="VEuPathDB" id="TriTrypDB:LdBPK_200300.1"/>
<comment type="subcellular location">
    <subcellularLocation>
        <location evidence="1">Cell projection</location>
        <location evidence="1">Cilium</location>
    </subcellularLocation>
    <subcellularLocation>
        <location evidence="2">Cytoplasm</location>
        <location evidence="2">Cytoskeleton</location>
    </subcellularLocation>
</comment>
<evidence type="ECO:0000256" key="6">
    <source>
        <dbReference type="SAM" id="MobiDB-lite"/>
    </source>
</evidence>
<evidence type="ECO:0000259" key="7">
    <source>
        <dbReference type="PROSITE" id="PS51665"/>
    </source>
</evidence>
<keyword evidence="5" id="KW-0966">Cell projection</keyword>
<dbReference type="AlphaFoldDB" id="A0A504XNL7"/>
<dbReference type="VEuPathDB" id="TriTrypDB:LDHU3_20.0330"/>
<dbReference type="GO" id="GO:0005929">
    <property type="term" value="C:cilium"/>
    <property type="evidence" value="ECO:0007669"/>
    <property type="project" value="UniProtKB-SubCell"/>
</dbReference>
<evidence type="ECO:0000256" key="4">
    <source>
        <dbReference type="ARBA" id="ARBA00023212"/>
    </source>
</evidence>
<evidence type="ECO:0000256" key="2">
    <source>
        <dbReference type="ARBA" id="ARBA00004245"/>
    </source>
</evidence>
<dbReference type="PANTHER" id="PTHR21490">
    <property type="entry name" value="ENKURIN-RELATED"/>
    <property type="match status" value="1"/>
</dbReference>
<dbReference type="EMBL" id="RHLC01000023">
    <property type="protein sequence ID" value="TPP49964.1"/>
    <property type="molecule type" value="Genomic_DNA"/>
</dbReference>
<evidence type="ECO:0000313" key="9">
    <source>
        <dbReference type="Proteomes" id="UP000318447"/>
    </source>
</evidence>
<dbReference type="Pfam" id="PF13864">
    <property type="entry name" value="Enkurin"/>
    <property type="match status" value="1"/>
</dbReference>
<accession>A0A504XNL7</accession>
<dbReference type="PROSITE" id="PS51665">
    <property type="entry name" value="ENKURIN"/>
    <property type="match status" value="1"/>
</dbReference>